<evidence type="ECO:0000256" key="3">
    <source>
        <dbReference type="ARBA" id="ARBA00022722"/>
    </source>
</evidence>
<comment type="catalytic activity">
    <reaction evidence="7">
        <text>Endonucleolytic cleavage of RNA, removing 5'-extranucleotides from tRNA precursor.</text>
        <dbReference type="EC" id="3.1.26.5"/>
    </reaction>
</comment>
<keyword evidence="2 7" id="KW-0819">tRNA processing</keyword>
<dbReference type="EMBL" id="NRRL01000066">
    <property type="protein sequence ID" value="MBK1669912.1"/>
    <property type="molecule type" value="Genomic_DNA"/>
</dbReference>
<comment type="similarity">
    <text evidence="7">Belongs to the RnpA family.</text>
</comment>
<organism evidence="10 11">
    <name type="scientific">Rhodovibrio sodomensis</name>
    <dbReference type="NCBI Taxonomy" id="1088"/>
    <lineage>
        <taxon>Bacteria</taxon>
        <taxon>Pseudomonadati</taxon>
        <taxon>Pseudomonadota</taxon>
        <taxon>Alphaproteobacteria</taxon>
        <taxon>Rhodospirillales</taxon>
        <taxon>Rhodovibrionaceae</taxon>
        <taxon>Rhodovibrio</taxon>
    </lineage>
</organism>
<evidence type="ECO:0000256" key="1">
    <source>
        <dbReference type="ARBA" id="ARBA00002663"/>
    </source>
</evidence>
<feature type="region of interest" description="Disordered" evidence="9">
    <location>
        <begin position="39"/>
        <end position="70"/>
    </location>
</feature>
<evidence type="ECO:0000256" key="8">
    <source>
        <dbReference type="NCBIfam" id="TIGR00188"/>
    </source>
</evidence>
<dbReference type="EC" id="3.1.26.5" evidence="7 8"/>
<dbReference type="InterPro" id="IPR000100">
    <property type="entry name" value="RNase_P"/>
</dbReference>
<comment type="caution">
    <text evidence="10">The sequence shown here is derived from an EMBL/GenBank/DDBJ whole genome shotgun (WGS) entry which is preliminary data.</text>
</comment>
<protein>
    <recommendedName>
        <fullName evidence="7 8">Ribonuclease P protein component</fullName>
        <shortName evidence="7">RNase P protein</shortName>
        <shortName evidence="7">RNaseP protein</shortName>
        <ecNumber evidence="7 8">3.1.26.5</ecNumber>
    </recommendedName>
    <alternativeName>
        <fullName evidence="7">Protein C5</fullName>
    </alternativeName>
</protein>
<evidence type="ECO:0000256" key="9">
    <source>
        <dbReference type="SAM" id="MobiDB-lite"/>
    </source>
</evidence>
<comment type="function">
    <text evidence="1 7">RNaseP catalyzes the removal of the 5'-leader sequence from pre-tRNA to produce the mature 5'-terminus. It can also cleave other RNA substrates such as 4.5S RNA. The protein component plays an auxiliary but essential role in vivo by binding to the 5'-leader sequence and broadening the substrate specificity of the ribozyme.</text>
</comment>
<dbReference type="PROSITE" id="PS00648">
    <property type="entry name" value="RIBONUCLEASE_P"/>
    <property type="match status" value="1"/>
</dbReference>
<evidence type="ECO:0000313" key="11">
    <source>
        <dbReference type="Proteomes" id="UP001296873"/>
    </source>
</evidence>
<evidence type="ECO:0000256" key="6">
    <source>
        <dbReference type="ARBA" id="ARBA00022884"/>
    </source>
</evidence>
<name>A0ABS1DHF7_9PROT</name>
<feature type="compositionally biased region" description="Low complexity" evidence="9">
    <location>
        <begin position="48"/>
        <end position="62"/>
    </location>
</feature>
<evidence type="ECO:0000256" key="5">
    <source>
        <dbReference type="ARBA" id="ARBA00022801"/>
    </source>
</evidence>
<reference evidence="10 11" key="1">
    <citation type="journal article" date="2020" name="Microorganisms">
        <title>Osmotic Adaptation and Compatible Solute Biosynthesis of Phototrophic Bacteria as Revealed from Genome Analyses.</title>
        <authorList>
            <person name="Imhoff J.F."/>
            <person name="Rahn T."/>
            <person name="Kunzel S."/>
            <person name="Keller A."/>
            <person name="Neulinger S.C."/>
        </authorList>
    </citation>
    <scope>NUCLEOTIDE SEQUENCE [LARGE SCALE GENOMIC DNA]</scope>
    <source>
        <strain evidence="10 11">DSM 9895</strain>
    </source>
</reference>
<dbReference type="SUPFAM" id="SSF54211">
    <property type="entry name" value="Ribosomal protein S5 domain 2-like"/>
    <property type="match status" value="1"/>
</dbReference>
<dbReference type="Proteomes" id="UP001296873">
    <property type="component" value="Unassembled WGS sequence"/>
</dbReference>
<evidence type="ECO:0000256" key="7">
    <source>
        <dbReference type="HAMAP-Rule" id="MF_00227"/>
    </source>
</evidence>
<dbReference type="NCBIfam" id="TIGR00188">
    <property type="entry name" value="rnpA"/>
    <property type="match status" value="1"/>
</dbReference>
<sequence length="180" mass="18811">MPAGRQTRVGRLTKRPEFLRVAAGRRKWVTPGMVVQARARDEAPPAPAAAALNASEGAAASDHAGPPRVGITVSRKVGNAVQRNRARRRLRAAAREALPEVGLPGMDYVLIGRAGTLTRRYTDLLADLRQAVAKLNRPGKPKPPDTGPPRAGPGRRKPASGSGAARGKTRATGNGNGADG</sequence>
<accession>A0ABS1DHF7</accession>
<dbReference type="HAMAP" id="MF_00227">
    <property type="entry name" value="RNase_P"/>
    <property type="match status" value="1"/>
</dbReference>
<keyword evidence="3 7" id="KW-0540">Nuclease</keyword>
<evidence type="ECO:0000313" key="10">
    <source>
        <dbReference type="EMBL" id="MBK1669912.1"/>
    </source>
</evidence>
<dbReference type="InterPro" id="IPR014721">
    <property type="entry name" value="Ribsml_uS5_D2-typ_fold_subgr"/>
</dbReference>
<dbReference type="InterPro" id="IPR020539">
    <property type="entry name" value="RNase_P_CS"/>
</dbReference>
<dbReference type="Gene3D" id="3.30.230.10">
    <property type="match status" value="1"/>
</dbReference>
<keyword evidence="5 7" id="KW-0378">Hydrolase</keyword>
<feature type="region of interest" description="Disordered" evidence="9">
    <location>
        <begin position="133"/>
        <end position="180"/>
    </location>
</feature>
<evidence type="ECO:0000256" key="4">
    <source>
        <dbReference type="ARBA" id="ARBA00022759"/>
    </source>
</evidence>
<comment type="subunit">
    <text evidence="7">Consists of a catalytic RNA component (M1 or rnpB) and a protein subunit.</text>
</comment>
<dbReference type="PANTHER" id="PTHR33992:SF1">
    <property type="entry name" value="RIBONUCLEASE P PROTEIN COMPONENT"/>
    <property type="match status" value="1"/>
</dbReference>
<evidence type="ECO:0000256" key="2">
    <source>
        <dbReference type="ARBA" id="ARBA00022694"/>
    </source>
</evidence>
<dbReference type="RefSeq" id="WP_200342255.1">
    <property type="nucleotide sequence ID" value="NZ_NRRL01000066.1"/>
</dbReference>
<dbReference type="InterPro" id="IPR020568">
    <property type="entry name" value="Ribosomal_Su5_D2-typ_SF"/>
</dbReference>
<keyword evidence="6 7" id="KW-0694">RNA-binding</keyword>
<keyword evidence="11" id="KW-1185">Reference proteome</keyword>
<proteinExistence type="inferred from homology"/>
<gene>
    <name evidence="7 10" type="primary">rnpA</name>
    <name evidence="10" type="ORF">CKO28_17905</name>
</gene>
<dbReference type="Pfam" id="PF00825">
    <property type="entry name" value="Ribonuclease_P"/>
    <property type="match status" value="1"/>
</dbReference>
<dbReference type="PANTHER" id="PTHR33992">
    <property type="entry name" value="RIBONUCLEASE P PROTEIN COMPONENT"/>
    <property type="match status" value="1"/>
</dbReference>
<keyword evidence="4 7" id="KW-0255">Endonuclease</keyword>